<proteinExistence type="predicted"/>
<dbReference type="Proteomes" id="UP000237105">
    <property type="component" value="Unassembled WGS sequence"/>
</dbReference>
<sequence length="87" mass="9250">LAAATLLPLDPYATPCKRGLVESQISTSFTGVGALVAKNCFSEISATFTIFWLIACRPNSGHVTASTLKSLSPSPTSSKWLHGQIHF</sequence>
<dbReference type="AlphaFoldDB" id="A0A2P5D6J6"/>
<feature type="non-terminal residue" evidence="1">
    <location>
        <position position="1"/>
    </location>
</feature>
<evidence type="ECO:0000313" key="2">
    <source>
        <dbReference type="Proteomes" id="UP000237105"/>
    </source>
</evidence>
<comment type="caution">
    <text evidence="1">The sequence shown here is derived from an EMBL/GenBank/DDBJ whole genome shotgun (WGS) entry which is preliminary data.</text>
</comment>
<organism evidence="1 2">
    <name type="scientific">Parasponia andersonii</name>
    <name type="common">Sponia andersonii</name>
    <dbReference type="NCBI Taxonomy" id="3476"/>
    <lineage>
        <taxon>Eukaryota</taxon>
        <taxon>Viridiplantae</taxon>
        <taxon>Streptophyta</taxon>
        <taxon>Embryophyta</taxon>
        <taxon>Tracheophyta</taxon>
        <taxon>Spermatophyta</taxon>
        <taxon>Magnoliopsida</taxon>
        <taxon>eudicotyledons</taxon>
        <taxon>Gunneridae</taxon>
        <taxon>Pentapetalae</taxon>
        <taxon>rosids</taxon>
        <taxon>fabids</taxon>
        <taxon>Rosales</taxon>
        <taxon>Cannabaceae</taxon>
        <taxon>Parasponia</taxon>
    </lineage>
</organism>
<accession>A0A2P5D6J6</accession>
<name>A0A2P5D6J6_PARAD</name>
<reference evidence="2" key="1">
    <citation type="submission" date="2016-06" db="EMBL/GenBank/DDBJ databases">
        <title>Parallel loss of symbiosis genes in relatives of nitrogen-fixing non-legume Parasponia.</title>
        <authorList>
            <person name="Van Velzen R."/>
            <person name="Holmer R."/>
            <person name="Bu F."/>
            <person name="Rutten L."/>
            <person name="Van Zeijl A."/>
            <person name="Liu W."/>
            <person name="Santuari L."/>
            <person name="Cao Q."/>
            <person name="Sharma T."/>
            <person name="Shen D."/>
            <person name="Roswanjaya Y."/>
            <person name="Wardhani T."/>
            <person name="Kalhor M.S."/>
            <person name="Jansen J."/>
            <person name="Van den Hoogen J."/>
            <person name="Gungor B."/>
            <person name="Hartog M."/>
            <person name="Hontelez J."/>
            <person name="Verver J."/>
            <person name="Yang W.-C."/>
            <person name="Schijlen E."/>
            <person name="Repin R."/>
            <person name="Schilthuizen M."/>
            <person name="Schranz E."/>
            <person name="Heidstra R."/>
            <person name="Miyata K."/>
            <person name="Fedorova E."/>
            <person name="Kohlen W."/>
            <person name="Bisseling T."/>
            <person name="Smit S."/>
            <person name="Geurts R."/>
        </authorList>
    </citation>
    <scope>NUCLEOTIDE SEQUENCE [LARGE SCALE GENOMIC DNA]</scope>
    <source>
        <strain evidence="2">cv. WU1-14</strain>
    </source>
</reference>
<evidence type="ECO:0000313" key="1">
    <source>
        <dbReference type="EMBL" id="PON68876.1"/>
    </source>
</evidence>
<protein>
    <submittedName>
        <fullName evidence="1">Uncharacterized protein</fullName>
    </submittedName>
</protein>
<keyword evidence="2" id="KW-1185">Reference proteome</keyword>
<gene>
    <name evidence="1" type="ORF">PanWU01x14_091930</name>
</gene>
<dbReference type="EMBL" id="JXTB01000059">
    <property type="protein sequence ID" value="PON68876.1"/>
    <property type="molecule type" value="Genomic_DNA"/>
</dbReference>